<evidence type="ECO:0000313" key="10">
    <source>
        <dbReference type="Proteomes" id="UP000005551"/>
    </source>
</evidence>
<dbReference type="SUPFAM" id="SSF52374">
    <property type="entry name" value="Nucleotidylyl transferase"/>
    <property type="match status" value="1"/>
</dbReference>
<dbReference type="InterPro" id="IPR000924">
    <property type="entry name" value="Glu/Gln-tRNA-synth"/>
</dbReference>
<evidence type="ECO:0000256" key="2">
    <source>
        <dbReference type="ARBA" id="ARBA00022723"/>
    </source>
</evidence>
<dbReference type="AlphaFoldDB" id="I5BTG0"/>
<dbReference type="Proteomes" id="UP000005551">
    <property type="component" value="Unassembled WGS sequence"/>
</dbReference>
<gene>
    <name evidence="9" type="ORF">A3SI_19321</name>
</gene>
<dbReference type="EMBL" id="AJYA01000074">
    <property type="protein sequence ID" value="EIM72862.1"/>
    <property type="molecule type" value="Genomic_DNA"/>
</dbReference>
<dbReference type="InterPro" id="IPR014729">
    <property type="entry name" value="Rossmann-like_a/b/a_fold"/>
</dbReference>
<dbReference type="GO" id="GO:0005524">
    <property type="term" value="F:ATP binding"/>
    <property type="evidence" value="ECO:0007669"/>
    <property type="project" value="UniProtKB-KW"/>
</dbReference>
<keyword evidence="10" id="KW-1185">Reference proteome</keyword>
<keyword evidence="7" id="KW-0648">Protein biosynthesis</keyword>
<evidence type="ECO:0000313" key="9">
    <source>
        <dbReference type="EMBL" id="EIM72862.1"/>
    </source>
</evidence>
<dbReference type="GO" id="GO:0006424">
    <property type="term" value="P:glutamyl-tRNA aminoacylation"/>
    <property type="evidence" value="ECO:0007669"/>
    <property type="project" value="TreeGrafter"/>
</dbReference>
<dbReference type="RefSeq" id="WP_009057474.1">
    <property type="nucleotide sequence ID" value="NZ_AJYA01000074.1"/>
</dbReference>
<evidence type="ECO:0000256" key="4">
    <source>
        <dbReference type="ARBA" id="ARBA00022833"/>
    </source>
</evidence>
<evidence type="ECO:0000256" key="1">
    <source>
        <dbReference type="ARBA" id="ARBA00022598"/>
    </source>
</evidence>
<organism evidence="9 10">
    <name type="scientific">Nitritalea halalkaliphila LW7</name>
    <dbReference type="NCBI Taxonomy" id="1189621"/>
    <lineage>
        <taxon>Bacteria</taxon>
        <taxon>Pseudomonadati</taxon>
        <taxon>Bacteroidota</taxon>
        <taxon>Cytophagia</taxon>
        <taxon>Cytophagales</taxon>
        <taxon>Cyclobacteriaceae</taxon>
        <taxon>Nitritalea</taxon>
    </lineage>
</organism>
<sequence length="315" mass="36329">MTPLTPYFRLTRYAPTPSGYLHLGNLFNFLETLRLARYFKARILLRIDDADEQRCRPEYVADIFESLTYLGLPYDFGPRSVREFEGHFKQAYRMPLYREAFLRLRRQNKVYACSCTRKELAKETESDGYPGTCREKAPAYAPGPVAWRHRSEPALPVYLPAMRLGPYAKPLAPSIRDAIVWRKEDLPAYQLSSIVDDAFFGVDLWVRGLDLEASSHFQFALAKDLDYSAFRQTAVFHHDLLRDVNGEKLAKREGATSLKALRESGTTPERVYLLLAELLGMAGKPQSAEDFIRCRQQQLERLGETRLKRHSVRKI</sequence>
<evidence type="ECO:0000256" key="6">
    <source>
        <dbReference type="ARBA" id="ARBA00023146"/>
    </source>
</evidence>
<protein>
    <submittedName>
        <fullName evidence="9">Glutamyl/glutaminyl-tRNA synthetase catalytic domain-containing protein</fullName>
    </submittedName>
</protein>
<evidence type="ECO:0000256" key="7">
    <source>
        <dbReference type="RuleBase" id="RU363037"/>
    </source>
</evidence>
<dbReference type="STRING" id="1189621.A3SI_19321"/>
<dbReference type="InterPro" id="IPR049940">
    <property type="entry name" value="GluQ/Sye"/>
</dbReference>
<dbReference type="PRINTS" id="PR00987">
    <property type="entry name" value="TRNASYNTHGLU"/>
</dbReference>
<keyword evidence="5 7" id="KW-0067">ATP-binding</keyword>
<dbReference type="InterPro" id="IPR020058">
    <property type="entry name" value="Glu/Gln-tRNA-synth_Ib_cat-dom"/>
</dbReference>
<dbReference type="GO" id="GO:0004818">
    <property type="term" value="F:glutamate-tRNA ligase activity"/>
    <property type="evidence" value="ECO:0007669"/>
    <property type="project" value="TreeGrafter"/>
</dbReference>
<accession>I5BTG0</accession>
<keyword evidence="4" id="KW-0862">Zinc</keyword>
<keyword evidence="2" id="KW-0479">Metal-binding</keyword>
<keyword evidence="6 7" id="KW-0030">Aminoacyl-tRNA synthetase</keyword>
<dbReference type="PATRIC" id="fig|1189621.3.peg.4015"/>
<dbReference type="PANTHER" id="PTHR43311">
    <property type="entry name" value="GLUTAMATE--TRNA LIGASE"/>
    <property type="match status" value="1"/>
</dbReference>
<evidence type="ECO:0000256" key="5">
    <source>
        <dbReference type="ARBA" id="ARBA00022840"/>
    </source>
</evidence>
<feature type="domain" description="Glutamyl/glutaminyl-tRNA synthetase class Ib catalytic" evidence="8">
    <location>
        <begin position="174"/>
        <end position="293"/>
    </location>
</feature>
<feature type="domain" description="Glutamyl/glutaminyl-tRNA synthetase class Ib catalytic" evidence="8">
    <location>
        <begin position="11"/>
        <end position="126"/>
    </location>
</feature>
<keyword evidence="3 7" id="KW-0547">Nucleotide-binding</keyword>
<dbReference type="Gene3D" id="3.40.50.620">
    <property type="entry name" value="HUPs"/>
    <property type="match status" value="1"/>
</dbReference>
<dbReference type="PANTHER" id="PTHR43311:SF1">
    <property type="entry name" value="GLUTAMYL-Q TRNA(ASP) SYNTHETASE"/>
    <property type="match status" value="1"/>
</dbReference>
<dbReference type="PROSITE" id="PS00178">
    <property type="entry name" value="AA_TRNA_LIGASE_I"/>
    <property type="match status" value="1"/>
</dbReference>
<reference evidence="9 10" key="1">
    <citation type="submission" date="2012-05" db="EMBL/GenBank/DDBJ databases">
        <title>Genome sequence of Nitritalea halalkaliphila LW7.</title>
        <authorList>
            <person name="Jangir P.K."/>
            <person name="Singh A."/>
            <person name="Shivaji S."/>
            <person name="Sharma R."/>
        </authorList>
    </citation>
    <scope>NUCLEOTIDE SEQUENCE [LARGE SCALE GENOMIC DNA]</scope>
    <source>
        <strain evidence="9 10">LW7</strain>
    </source>
</reference>
<evidence type="ECO:0000256" key="3">
    <source>
        <dbReference type="ARBA" id="ARBA00022741"/>
    </source>
</evidence>
<keyword evidence="1 7" id="KW-0436">Ligase</keyword>
<name>I5BTG0_9BACT</name>
<evidence type="ECO:0000259" key="8">
    <source>
        <dbReference type="Pfam" id="PF00749"/>
    </source>
</evidence>
<dbReference type="GO" id="GO:0005829">
    <property type="term" value="C:cytosol"/>
    <property type="evidence" value="ECO:0007669"/>
    <property type="project" value="TreeGrafter"/>
</dbReference>
<comment type="similarity">
    <text evidence="7">Belongs to the class-I aminoacyl-tRNA synthetase family.</text>
</comment>
<dbReference type="InterPro" id="IPR001412">
    <property type="entry name" value="aa-tRNA-synth_I_CS"/>
</dbReference>
<comment type="caution">
    <text evidence="9">The sequence shown here is derived from an EMBL/GenBank/DDBJ whole genome shotgun (WGS) entry which is preliminary data.</text>
</comment>
<proteinExistence type="inferred from homology"/>
<dbReference type="Pfam" id="PF00749">
    <property type="entry name" value="tRNA-synt_1c"/>
    <property type="match status" value="2"/>
</dbReference>